<dbReference type="RefSeq" id="XP_013254592.1">
    <property type="nucleotide sequence ID" value="XM_013399138.1"/>
</dbReference>
<dbReference type="HOGENOM" id="CLU_109259_2_1_1"/>
<evidence type="ECO:0000313" key="2">
    <source>
        <dbReference type="EMBL" id="KEF52002.1"/>
    </source>
</evidence>
<evidence type="ECO:0000313" key="3">
    <source>
        <dbReference type="Proteomes" id="UP000027920"/>
    </source>
</evidence>
<keyword evidence="3" id="KW-1185">Reference proteome</keyword>
<dbReference type="EMBL" id="AMGV01000020">
    <property type="protein sequence ID" value="KEF52002.1"/>
    <property type="molecule type" value="Genomic_DNA"/>
</dbReference>
<reference evidence="2 3" key="1">
    <citation type="submission" date="2013-03" db="EMBL/GenBank/DDBJ databases">
        <title>The Genome Sequence of Exophiala aquamarina CBS 119918.</title>
        <authorList>
            <consortium name="The Broad Institute Genomics Platform"/>
            <person name="Cuomo C."/>
            <person name="de Hoog S."/>
            <person name="Gorbushina A."/>
            <person name="Walker B."/>
            <person name="Young S.K."/>
            <person name="Zeng Q."/>
            <person name="Gargeya S."/>
            <person name="Fitzgerald M."/>
            <person name="Haas B."/>
            <person name="Abouelleil A."/>
            <person name="Allen A.W."/>
            <person name="Alvarado L."/>
            <person name="Arachchi H.M."/>
            <person name="Berlin A.M."/>
            <person name="Chapman S.B."/>
            <person name="Gainer-Dewar J."/>
            <person name="Goldberg J."/>
            <person name="Griggs A."/>
            <person name="Gujja S."/>
            <person name="Hansen M."/>
            <person name="Howarth C."/>
            <person name="Imamovic A."/>
            <person name="Ireland A."/>
            <person name="Larimer J."/>
            <person name="McCowan C."/>
            <person name="Murphy C."/>
            <person name="Pearson M."/>
            <person name="Poon T.W."/>
            <person name="Priest M."/>
            <person name="Roberts A."/>
            <person name="Saif S."/>
            <person name="Shea T."/>
            <person name="Sisk P."/>
            <person name="Sykes S."/>
            <person name="Wortman J."/>
            <person name="Nusbaum C."/>
            <person name="Birren B."/>
        </authorList>
    </citation>
    <scope>NUCLEOTIDE SEQUENCE [LARGE SCALE GENOMIC DNA]</scope>
    <source>
        <strain evidence="2 3">CBS 119918</strain>
    </source>
</reference>
<dbReference type="Pfam" id="PF13924">
    <property type="entry name" value="Lipocalin_5"/>
    <property type="match status" value="1"/>
</dbReference>
<evidence type="ECO:0000259" key="1">
    <source>
        <dbReference type="Pfam" id="PF13924"/>
    </source>
</evidence>
<dbReference type="OrthoDB" id="3904217at2759"/>
<dbReference type="AlphaFoldDB" id="A0A072NX50"/>
<dbReference type="VEuPathDB" id="FungiDB:A1O9_11992"/>
<proteinExistence type="predicted"/>
<protein>
    <recommendedName>
        <fullName evidence="1">Lipocalin-like domain-containing protein</fullName>
    </recommendedName>
</protein>
<dbReference type="GeneID" id="25286887"/>
<gene>
    <name evidence="2" type="ORF">A1O9_11992</name>
</gene>
<comment type="caution">
    <text evidence="2">The sequence shown here is derived from an EMBL/GenBank/DDBJ whole genome shotgun (WGS) entry which is preliminary data.</text>
</comment>
<feature type="domain" description="Lipocalin-like" evidence="1">
    <location>
        <begin position="15"/>
        <end position="164"/>
    </location>
</feature>
<sequence>MIEVPFEKHGKLLSGTWALISWEMFDSEEDDKTLLSKPHGDSPLGRVVISQSGYLSAILVPPMVMSQLASDDWQLASDDDVLRIGRSFTSYCGPITLFERDDGGFLWHTTVEIAHNPNWIGKPQTRRVDHSVEGGADYMTLRPNKEYTLKDGRKARGILKWQKIAP</sequence>
<name>A0A072NX50_9EURO</name>
<organism evidence="2 3">
    <name type="scientific">Exophiala aquamarina CBS 119918</name>
    <dbReference type="NCBI Taxonomy" id="1182545"/>
    <lineage>
        <taxon>Eukaryota</taxon>
        <taxon>Fungi</taxon>
        <taxon>Dikarya</taxon>
        <taxon>Ascomycota</taxon>
        <taxon>Pezizomycotina</taxon>
        <taxon>Eurotiomycetes</taxon>
        <taxon>Chaetothyriomycetidae</taxon>
        <taxon>Chaetothyriales</taxon>
        <taxon>Herpotrichiellaceae</taxon>
        <taxon>Exophiala</taxon>
    </lineage>
</organism>
<dbReference type="Proteomes" id="UP000027920">
    <property type="component" value="Unassembled WGS sequence"/>
</dbReference>
<accession>A0A072NX50</accession>
<dbReference type="InterPro" id="IPR024311">
    <property type="entry name" value="Lipocalin-like"/>
</dbReference>